<accession>A0A4Q9MA66</accession>
<evidence type="ECO:0000313" key="2">
    <source>
        <dbReference type="EMBL" id="TBU22601.1"/>
    </source>
</evidence>
<reference evidence="2" key="1">
    <citation type="submission" date="2019-01" db="EMBL/GenBank/DDBJ databases">
        <title>Draft genome sequences of three monokaryotic isolates of the white-rot basidiomycete fungus Dichomitus squalens.</title>
        <authorList>
            <consortium name="DOE Joint Genome Institute"/>
            <person name="Lopez S.C."/>
            <person name="Andreopoulos B."/>
            <person name="Pangilinan J."/>
            <person name="Lipzen A."/>
            <person name="Riley R."/>
            <person name="Ahrendt S."/>
            <person name="Ng V."/>
            <person name="Barry K."/>
            <person name="Daum C."/>
            <person name="Grigoriev I.V."/>
            <person name="Hilden K.S."/>
            <person name="Makela M.R."/>
            <person name="de Vries R.P."/>
        </authorList>
    </citation>
    <scope>NUCLEOTIDE SEQUENCE [LARGE SCALE GENOMIC DNA]</scope>
    <source>
        <strain evidence="2">OM18370.1</strain>
    </source>
</reference>
<organism evidence="2">
    <name type="scientific">Dichomitus squalens</name>
    <dbReference type="NCBI Taxonomy" id="114155"/>
    <lineage>
        <taxon>Eukaryota</taxon>
        <taxon>Fungi</taxon>
        <taxon>Dikarya</taxon>
        <taxon>Basidiomycota</taxon>
        <taxon>Agaricomycotina</taxon>
        <taxon>Agaricomycetes</taxon>
        <taxon>Polyporales</taxon>
        <taxon>Polyporaceae</taxon>
        <taxon>Dichomitus</taxon>
    </lineage>
</organism>
<dbReference type="OrthoDB" id="10676181at2759"/>
<dbReference type="AlphaFoldDB" id="A0A4Q9MA66"/>
<dbReference type="Proteomes" id="UP000292957">
    <property type="component" value="Unassembled WGS sequence"/>
</dbReference>
<sequence>MSEELDPYADIYLAFDHWTTPHLGTYTTVMLEVKGKDRQLILLIPTGVAPQNLVPATLWIPPMAGVPSPPPSLAIAAQQLAPFSSSNPSAAHSHSSPDPVLSAPSVLSSTSLSPAPRRVLIRVPPIRSARAGTAPSSSQRACRSVSNMEAVMLWARVEANARHQKAQEERSARAKARAARRAAALALNNDPADSDDSMPSLETVTDSSDGSLSNLELSYPYDL</sequence>
<proteinExistence type="predicted"/>
<evidence type="ECO:0000256" key="1">
    <source>
        <dbReference type="SAM" id="MobiDB-lite"/>
    </source>
</evidence>
<feature type="compositionally biased region" description="Polar residues" evidence="1">
    <location>
        <begin position="200"/>
        <end position="216"/>
    </location>
</feature>
<gene>
    <name evidence="2" type="ORF">BD311DRAFT_742894</name>
</gene>
<feature type="region of interest" description="Disordered" evidence="1">
    <location>
        <begin position="84"/>
        <end position="111"/>
    </location>
</feature>
<protein>
    <submittedName>
        <fullName evidence="2">Uncharacterized protein</fullName>
    </submittedName>
</protein>
<name>A0A4Q9MA66_9APHY</name>
<dbReference type="EMBL" id="ML143535">
    <property type="protein sequence ID" value="TBU22601.1"/>
    <property type="molecule type" value="Genomic_DNA"/>
</dbReference>
<feature type="region of interest" description="Disordered" evidence="1">
    <location>
        <begin position="164"/>
        <end position="223"/>
    </location>
</feature>